<dbReference type="RefSeq" id="WP_380205522.1">
    <property type="nucleotide sequence ID" value="NZ_JBHTEK010000001.1"/>
</dbReference>
<protein>
    <submittedName>
        <fullName evidence="2">Tol-pal system YbgF family protein</fullName>
    </submittedName>
</protein>
<reference evidence="3" key="1">
    <citation type="journal article" date="2019" name="Int. J. Syst. Evol. Microbiol.">
        <title>The Global Catalogue of Microorganisms (GCM) 10K type strain sequencing project: providing services to taxonomists for standard genome sequencing and annotation.</title>
        <authorList>
            <consortium name="The Broad Institute Genomics Platform"/>
            <consortium name="The Broad Institute Genome Sequencing Center for Infectious Disease"/>
            <person name="Wu L."/>
            <person name="Ma J."/>
        </authorList>
    </citation>
    <scope>NUCLEOTIDE SEQUENCE [LARGE SCALE GENOMIC DNA]</scope>
    <source>
        <strain evidence="3">JCM 19635</strain>
    </source>
</reference>
<dbReference type="Proteomes" id="UP001596513">
    <property type="component" value="Unassembled WGS sequence"/>
</dbReference>
<organism evidence="2 3">
    <name type="scientific">Hymenobacter humi</name>
    <dbReference type="NCBI Taxonomy" id="1411620"/>
    <lineage>
        <taxon>Bacteria</taxon>
        <taxon>Pseudomonadati</taxon>
        <taxon>Bacteroidota</taxon>
        <taxon>Cytophagia</taxon>
        <taxon>Cytophagales</taxon>
        <taxon>Hymenobacteraceae</taxon>
        <taxon>Hymenobacter</taxon>
    </lineage>
</organism>
<evidence type="ECO:0000313" key="3">
    <source>
        <dbReference type="Proteomes" id="UP001596513"/>
    </source>
</evidence>
<dbReference type="EMBL" id="JBHTEK010000001">
    <property type="protein sequence ID" value="MFC7670051.1"/>
    <property type="molecule type" value="Genomic_DNA"/>
</dbReference>
<feature type="chain" id="PRO_5045378894" evidence="1">
    <location>
        <begin position="22"/>
        <end position="171"/>
    </location>
</feature>
<keyword evidence="3" id="KW-1185">Reference proteome</keyword>
<gene>
    <name evidence="2" type="ORF">ACFQT0_23790</name>
</gene>
<proteinExistence type="predicted"/>
<feature type="signal peptide" evidence="1">
    <location>
        <begin position="1"/>
        <end position="21"/>
    </location>
</feature>
<evidence type="ECO:0000313" key="2">
    <source>
        <dbReference type="EMBL" id="MFC7670051.1"/>
    </source>
</evidence>
<sequence length="171" mass="19558">MLRSLFCIYLGLLFMPLTSMAQKPDTMRIPPPMQTVALDTVGVLPSAIDTKGWLLLDKDIQIELDGAVHNIYNFKYDRAEKQFRSLRRRYPNHPMPYFLLGLSTWWKIMPTNFQSKQYDKAFLAYMDTAVNKAQKLYDADNNNYEASFSFPLLTASVRACTASATTGARPQ</sequence>
<accession>A0ABW2UB51</accession>
<name>A0ABW2UB51_9BACT</name>
<evidence type="ECO:0000256" key="1">
    <source>
        <dbReference type="SAM" id="SignalP"/>
    </source>
</evidence>
<comment type="caution">
    <text evidence="2">The sequence shown here is derived from an EMBL/GenBank/DDBJ whole genome shotgun (WGS) entry which is preliminary data.</text>
</comment>
<keyword evidence="1" id="KW-0732">Signal</keyword>